<evidence type="ECO:0000256" key="1">
    <source>
        <dbReference type="SAM" id="MobiDB-lite"/>
    </source>
</evidence>
<dbReference type="Proteomes" id="UP000050525">
    <property type="component" value="Unassembled WGS sequence"/>
</dbReference>
<accession>A0A151PBW6</accession>
<evidence type="ECO:0000313" key="3">
    <source>
        <dbReference type="Proteomes" id="UP000050525"/>
    </source>
</evidence>
<protein>
    <submittedName>
        <fullName evidence="2">Uncharacterized protein</fullName>
    </submittedName>
</protein>
<reference evidence="2 3" key="1">
    <citation type="journal article" date="2012" name="Genome Biol.">
        <title>Sequencing three crocodilian genomes to illuminate the evolution of archosaurs and amniotes.</title>
        <authorList>
            <person name="St John J.A."/>
            <person name="Braun E.L."/>
            <person name="Isberg S.R."/>
            <person name="Miles L.G."/>
            <person name="Chong A.Y."/>
            <person name="Gongora J."/>
            <person name="Dalzell P."/>
            <person name="Moran C."/>
            <person name="Bed'hom B."/>
            <person name="Abzhanov A."/>
            <person name="Burgess S.C."/>
            <person name="Cooksey A.M."/>
            <person name="Castoe T.A."/>
            <person name="Crawford N.G."/>
            <person name="Densmore L.D."/>
            <person name="Drew J.C."/>
            <person name="Edwards S.V."/>
            <person name="Faircloth B.C."/>
            <person name="Fujita M.K."/>
            <person name="Greenwold M.J."/>
            <person name="Hoffmann F.G."/>
            <person name="Howard J.M."/>
            <person name="Iguchi T."/>
            <person name="Janes D.E."/>
            <person name="Khan S.Y."/>
            <person name="Kohno S."/>
            <person name="de Koning A.J."/>
            <person name="Lance S.L."/>
            <person name="McCarthy F.M."/>
            <person name="McCormack J.E."/>
            <person name="Merchant M.E."/>
            <person name="Peterson D.G."/>
            <person name="Pollock D.D."/>
            <person name="Pourmand N."/>
            <person name="Raney B.J."/>
            <person name="Roessler K.A."/>
            <person name="Sanford J.R."/>
            <person name="Sawyer R.H."/>
            <person name="Schmidt C.J."/>
            <person name="Triplett E.W."/>
            <person name="Tuberville T.D."/>
            <person name="Venegas-Anaya M."/>
            <person name="Howard J.T."/>
            <person name="Jarvis E.D."/>
            <person name="Guillette L.J.Jr."/>
            <person name="Glenn T.C."/>
            <person name="Green R.E."/>
            <person name="Ray D.A."/>
        </authorList>
    </citation>
    <scope>NUCLEOTIDE SEQUENCE [LARGE SCALE GENOMIC DNA]</scope>
    <source>
        <strain evidence="2">KSC_2009_1</strain>
    </source>
</reference>
<feature type="region of interest" description="Disordered" evidence="1">
    <location>
        <begin position="26"/>
        <end position="89"/>
    </location>
</feature>
<dbReference type="EMBL" id="AKHW03000533">
    <property type="protein sequence ID" value="KYO46255.1"/>
    <property type="molecule type" value="Genomic_DNA"/>
</dbReference>
<organism evidence="2 3">
    <name type="scientific">Alligator mississippiensis</name>
    <name type="common">American alligator</name>
    <dbReference type="NCBI Taxonomy" id="8496"/>
    <lineage>
        <taxon>Eukaryota</taxon>
        <taxon>Metazoa</taxon>
        <taxon>Chordata</taxon>
        <taxon>Craniata</taxon>
        <taxon>Vertebrata</taxon>
        <taxon>Euteleostomi</taxon>
        <taxon>Archelosauria</taxon>
        <taxon>Archosauria</taxon>
        <taxon>Crocodylia</taxon>
        <taxon>Alligatoridae</taxon>
        <taxon>Alligatorinae</taxon>
        <taxon>Alligator</taxon>
    </lineage>
</organism>
<gene>
    <name evidence="2" type="ORF">Y1Q_0021789</name>
</gene>
<evidence type="ECO:0000313" key="2">
    <source>
        <dbReference type="EMBL" id="KYO46255.1"/>
    </source>
</evidence>
<keyword evidence="3" id="KW-1185">Reference proteome</keyword>
<proteinExistence type="predicted"/>
<sequence>MRKDLEICVVPTYHCRKLDTDSMLVKRIGANPQRGQYPEAGGGAQMRHRRMTEEQEGKAEEQDQRSKDREDWVSPWLDPEDAVAPSPQE</sequence>
<feature type="compositionally biased region" description="Basic and acidic residues" evidence="1">
    <location>
        <begin position="51"/>
        <end position="72"/>
    </location>
</feature>
<name>A0A151PBW6_ALLMI</name>
<dbReference type="AlphaFoldDB" id="A0A151PBW6"/>
<comment type="caution">
    <text evidence="2">The sequence shown here is derived from an EMBL/GenBank/DDBJ whole genome shotgun (WGS) entry which is preliminary data.</text>
</comment>